<protein>
    <recommendedName>
        <fullName evidence="4">Secreted protein</fullName>
    </recommendedName>
</protein>
<dbReference type="Proteomes" id="UP000295781">
    <property type="component" value="Chromosome"/>
</dbReference>
<dbReference type="OrthoDB" id="5493963at2"/>
<dbReference type="PROSITE" id="PS51257">
    <property type="entry name" value="PROKAR_LIPOPROTEIN"/>
    <property type="match status" value="1"/>
</dbReference>
<dbReference type="AlphaFoldDB" id="A0A4P2Q9Q1"/>
<evidence type="ECO:0000313" key="2">
    <source>
        <dbReference type="EMBL" id="AUX26357.1"/>
    </source>
</evidence>
<name>A0A4P2Q9Q1_SORCE</name>
<gene>
    <name evidence="2" type="ORF">SOCEGT47_069180</name>
</gene>
<organism evidence="2 3">
    <name type="scientific">Sorangium cellulosum</name>
    <name type="common">Polyangium cellulosum</name>
    <dbReference type="NCBI Taxonomy" id="56"/>
    <lineage>
        <taxon>Bacteria</taxon>
        <taxon>Pseudomonadati</taxon>
        <taxon>Myxococcota</taxon>
        <taxon>Polyangia</taxon>
        <taxon>Polyangiales</taxon>
        <taxon>Polyangiaceae</taxon>
        <taxon>Sorangium</taxon>
    </lineage>
</organism>
<reference evidence="2 3" key="1">
    <citation type="submission" date="2015-09" db="EMBL/GenBank/DDBJ databases">
        <title>Sorangium comparison.</title>
        <authorList>
            <person name="Zaburannyi N."/>
            <person name="Bunk B."/>
            <person name="Overmann J."/>
            <person name="Mueller R."/>
        </authorList>
    </citation>
    <scope>NUCLEOTIDE SEQUENCE [LARGE SCALE GENOMIC DNA]</scope>
    <source>
        <strain evidence="2 3">So ceGT47</strain>
    </source>
</reference>
<feature type="chain" id="PRO_5020598232" description="Secreted protein" evidence="1">
    <location>
        <begin position="23"/>
        <end position="378"/>
    </location>
</feature>
<keyword evidence="1" id="KW-0732">Signal</keyword>
<proteinExistence type="predicted"/>
<accession>A0A4P2Q9Q1</accession>
<dbReference type="RefSeq" id="WP_129353909.1">
    <property type="nucleotide sequence ID" value="NZ_CP012670.1"/>
</dbReference>
<evidence type="ECO:0000313" key="3">
    <source>
        <dbReference type="Proteomes" id="UP000295781"/>
    </source>
</evidence>
<dbReference type="EMBL" id="CP012670">
    <property type="protein sequence ID" value="AUX26357.1"/>
    <property type="molecule type" value="Genomic_DNA"/>
</dbReference>
<evidence type="ECO:0008006" key="4">
    <source>
        <dbReference type="Google" id="ProtNLM"/>
    </source>
</evidence>
<feature type="signal peptide" evidence="1">
    <location>
        <begin position="1"/>
        <end position="22"/>
    </location>
</feature>
<sequence length="378" mass="39014">MRRTTGLLPLLLLAPLAGSSWLGCHAIAGIEDRTFVPPKEENTDPPPVSEACTSYCDAVMASCTGENQVYSTLETCHGVCAALDPGDPLEPVGNTLACRARQADLAGRTGEPSVHCPAAGPGGAGVCGSNCESYCALQAASCSPEFPTQEECVAMCAGLKDVEAFDVIENHEGDTLQCRLVHVSSATVEPDEHCRHASLIPVEPCVDPAGTQPGCEDYCQVVMTSCAGDLAVYESREQCLSVCSALAPGGAEDRTENTVGCRKYHAYSAMLDPVTHCGHAGPGGDGHCGMDNDATSTGNCASYCRLLEAACGEMYDAIFTAQEECEIACSAVPGAAGDSGYAVASAEGDTLACRLLHVSRAFDDPGACTAALGEDPCL</sequence>
<evidence type="ECO:0000256" key="1">
    <source>
        <dbReference type="SAM" id="SignalP"/>
    </source>
</evidence>